<evidence type="ECO:0000313" key="4">
    <source>
        <dbReference type="Proteomes" id="UP000824161"/>
    </source>
</evidence>
<evidence type="ECO:0000256" key="1">
    <source>
        <dbReference type="ARBA" id="ARBA00007261"/>
    </source>
</evidence>
<evidence type="ECO:0000259" key="2">
    <source>
        <dbReference type="Pfam" id="PF05193"/>
    </source>
</evidence>
<dbReference type="GO" id="GO:0046872">
    <property type="term" value="F:metal ion binding"/>
    <property type="evidence" value="ECO:0007669"/>
    <property type="project" value="InterPro"/>
</dbReference>
<dbReference type="InterPro" id="IPR050361">
    <property type="entry name" value="MPP/UQCRC_Complex"/>
</dbReference>
<dbReference type="PANTHER" id="PTHR11851:SF49">
    <property type="entry name" value="MITOCHONDRIAL-PROCESSING PEPTIDASE SUBUNIT ALPHA"/>
    <property type="match status" value="1"/>
</dbReference>
<dbReference type="InterPro" id="IPR007863">
    <property type="entry name" value="Peptidase_M16_C"/>
</dbReference>
<organism evidence="3 4">
    <name type="scientific">Candidatus Merdimorpha stercoravium</name>
    <dbReference type="NCBI Taxonomy" id="2840863"/>
    <lineage>
        <taxon>Bacteria</taxon>
        <taxon>Pseudomonadati</taxon>
        <taxon>Bacteroidota</taxon>
        <taxon>Flavobacteriia</taxon>
        <taxon>Flavobacteriales</taxon>
        <taxon>Candidatus Merdimorpha</taxon>
    </lineage>
</organism>
<proteinExistence type="inferred from homology"/>
<dbReference type="Pfam" id="PF05193">
    <property type="entry name" value="Peptidase_M16_C"/>
    <property type="match status" value="1"/>
</dbReference>
<accession>A0A9D1KST9</accession>
<protein>
    <submittedName>
        <fullName evidence="3">Insulinase family protein</fullName>
    </submittedName>
</protein>
<name>A0A9D1KST9_9FLAO</name>
<comment type="caution">
    <text evidence="3">The sequence shown here is derived from an EMBL/GenBank/DDBJ whole genome shotgun (WGS) entry which is preliminary data.</text>
</comment>
<evidence type="ECO:0000313" key="3">
    <source>
        <dbReference type="EMBL" id="HIT97277.1"/>
    </source>
</evidence>
<dbReference type="AlphaFoldDB" id="A0A9D1KST9"/>
<dbReference type="Proteomes" id="UP000824161">
    <property type="component" value="Unassembled WGS sequence"/>
</dbReference>
<feature type="domain" description="Peptidase M16 C-terminal" evidence="2">
    <location>
        <begin position="194"/>
        <end position="395"/>
    </location>
</feature>
<gene>
    <name evidence="3" type="ORF">IAC44_00390</name>
</gene>
<dbReference type="EMBL" id="DVLY01000007">
    <property type="protein sequence ID" value="HIT97277.1"/>
    <property type="molecule type" value="Genomic_DNA"/>
</dbReference>
<dbReference type="SUPFAM" id="SSF63411">
    <property type="entry name" value="LuxS/MPP-like metallohydrolase"/>
    <property type="match status" value="2"/>
</dbReference>
<dbReference type="PANTHER" id="PTHR11851">
    <property type="entry name" value="METALLOPROTEASE"/>
    <property type="match status" value="1"/>
</dbReference>
<dbReference type="InterPro" id="IPR011249">
    <property type="entry name" value="Metalloenz_LuxS/M16"/>
</dbReference>
<dbReference type="Gene3D" id="3.30.830.10">
    <property type="entry name" value="Metalloenzyme, LuxS/M16 peptidase-like"/>
    <property type="match status" value="2"/>
</dbReference>
<comment type="similarity">
    <text evidence="1">Belongs to the peptidase M16 family.</text>
</comment>
<sequence>MGSAIKRAGKWWMALAAAVLPAVLCGQQVEYERFVMPSGLRVLVHPDHRSPVVSVALLYRSGLNDEPSTLAGVNRVVAGMLTESTRHLSPGEYRSILDTYGGETSVEVGSDVVFFSDSFSSNMLKGAIWLASERAYGFREDTAAYRQVLGHIRREDAARSEDLSGREDEALREMVRTVNLRLVPEVAALDSGMTMQAAKAYESLYFSPKKAVLAVSGDVHPDSVRKYVVEMFSLLPPDTVQVELNPTVFSVGDAVADTVVLSDGKAVDVGGGILTTVEQKRHSDTLFVEQGTSSVVFAWQVLPYSDHQFGVFDFIGTVLAAPDGSRLSRRLVEEEGIATEVGYKVLPMERASVFAVKVSLKPGGDISQVEKVVREELERMKNFDISPAELTKALNTARMSAWEYISSNQGMALTLALNESLFGDAGQFNRRMEQLLEYTQEDVRTVVRRFLRNDNMKTIYELPPSQGTD</sequence>
<reference evidence="3" key="1">
    <citation type="submission" date="2020-10" db="EMBL/GenBank/DDBJ databases">
        <authorList>
            <person name="Gilroy R."/>
        </authorList>
    </citation>
    <scope>NUCLEOTIDE SEQUENCE</scope>
    <source>
        <strain evidence="3">1383</strain>
    </source>
</reference>
<reference evidence="3" key="2">
    <citation type="journal article" date="2021" name="PeerJ">
        <title>Extensive microbial diversity within the chicken gut microbiome revealed by metagenomics and culture.</title>
        <authorList>
            <person name="Gilroy R."/>
            <person name="Ravi A."/>
            <person name="Getino M."/>
            <person name="Pursley I."/>
            <person name="Horton D.L."/>
            <person name="Alikhan N.F."/>
            <person name="Baker D."/>
            <person name="Gharbi K."/>
            <person name="Hall N."/>
            <person name="Watson M."/>
            <person name="Adriaenssens E.M."/>
            <person name="Foster-Nyarko E."/>
            <person name="Jarju S."/>
            <person name="Secka A."/>
            <person name="Antonio M."/>
            <person name="Oren A."/>
            <person name="Chaudhuri R.R."/>
            <person name="La Ragione R."/>
            <person name="Hildebrand F."/>
            <person name="Pallen M.J."/>
        </authorList>
    </citation>
    <scope>NUCLEOTIDE SEQUENCE</scope>
    <source>
        <strain evidence="3">1383</strain>
    </source>
</reference>